<dbReference type="GeneID" id="63715075"/>
<sequence>MAVPRTACARMLGRGRQGTCDQFGLAQHSFARICTTECRTTCYDEGRLGVHERRSRRRILGRDPCIATYMARTKYGGRRNSNGPSAATSADLGETRCSALFTGSE</sequence>
<gene>
    <name evidence="1" type="ORF">DCS_02432</name>
</gene>
<evidence type="ECO:0000313" key="1">
    <source>
        <dbReference type="EMBL" id="KYK61290.1"/>
    </source>
</evidence>
<dbReference type="AlphaFoldDB" id="A0A151GW42"/>
<proteinExistence type="predicted"/>
<evidence type="ECO:0000313" key="2">
    <source>
        <dbReference type="Proteomes" id="UP000076580"/>
    </source>
</evidence>
<dbReference type="RefSeq" id="XP_040660642.1">
    <property type="nucleotide sequence ID" value="XM_040799759.1"/>
</dbReference>
<dbReference type="Proteomes" id="UP000076580">
    <property type="component" value="Chromosome 01"/>
</dbReference>
<organism evidence="1 2">
    <name type="scientific">Drechmeria coniospora</name>
    <name type="common">Nematophagous fungus</name>
    <name type="synonym">Meria coniospora</name>
    <dbReference type="NCBI Taxonomy" id="98403"/>
    <lineage>
        <taxon>Eukaryota</taxon>
        <taxon>Fungi</taxon>
        <taxon>Dikarya</taxon>
        <taxon>Ascomycota</taxon>
        <taxon>Pezizomycotina</taxon>
        <taxon>Sordariomycetes</taxon>
        <taxon>Hypocreomycetidae</taxon>
        <taxon>Hypocreales</taxon>
        <taxon>Ophiocordycipitaceae</taxon>
        <taxon>Drechmeria</taxon>
    </lineage>
</organism>
<protein>
    <submittedName>
        <fullName evidence="1">Uncharacterized protein</fullName>
    </submittedName>
</protein>
<keyword evidence="2" id="KW-1185">Reference proteome</keyword>
<name>A0A151GW42_DRECN</name>
<reference evidence="1 2" key="1">
    <citation type="journal article" date="2016" name="Sci. Rep.">
        <title>Insights into Adaptations to a Near-Obligate Nematode Endoparasitic Lifestyle from the Finished Genome of Drechmeria coniospora.</title>
        <authorList>
            <person name="Zhang L."/>
            <person name="Zhou Z."/>
            <person name="Guo Q."/>
            <person name="Fokkens L."/>
            <person name="Miskei M."/>
            <person name="Pocsi I."/>
            <person name="Zhang W."/>
            <person name="Chen M."/>
            <person name="Wang L."/>
            <person name="Sun Y."/>
            <person name="Donzelli B.G."/>
            <person name="Gibson D.M."/>
            <person name="Nelson D.R."/>
            <person name="Luo J.G."/>
            <person name="Rep M."/>
            <person name="Liu H."/>
            <person name="Yang S."/>
            <person name="Wang J."/>
            <person name="Krasnoff S.B."/>
            <person name="Xu Y."/>
            <person name="Molnar I."/>
            <person name="Lin M."/>
        </authorList>
    </citation>
    <scope>NUCLEOTIDE SEQUENCE [LARGE SCALE GENOMIC DNA]</scope>
    <source>
        <strain evidence="1 2">ARSEF 6962</strain>
    </source>
</reference>
<accession>A0A151GW42</accession>
<dbReference type="EMBL" id="LAYC01000001">
    <property type="protein sequence ID" value="KYK61290.1"/>
    <property type="molecule type" value="Genomic_DNA"/>
</dbReference>
<comment type="caution">
    <text evidence="1">The sequence shown here is derived from an EMBL/GenBank/DDBJ whole genome shotgun (WGS) entry which is preliminary data.</text>
</comment>
<dbReference type="InParanoid" id="A0A151GW42"/>